<proteinExistence type="predicted"/>
<evidence type="ECO:0000313" key="3">
    <source>
        <dbReference type="Proteomes" id="UP000297635"/>
    </source>
</evidence>
<dbReference type="Gene3D" id="3.40.720.10">
    <property type="entry name" value="Alkaline Phosphatase, subunit A"/>
    <property type="match status" value="1"/>
</dbReference>
<dbReference type="Proteomes" id="UP000297635">
    <property type="component" value="Unassembled WGS sequence"/>
</dbReference>
<evidence type="ECO:0008006" key="4">
    <source>
        <dbReference type="Google" id="ProtNLM"/>
    </source>
</evidence>
<organism evidence="2 3">
    <name type="scientific">Duncaniella freteri</name>
    <dbReference type="NCBI Taxonomy" id="2530391"/>
    <lineage>
        <taxon>Bacteria</taxon>
        <taxon>Pseudomonadati</taxon>
        <taxon>Bacteroidota</taxon>
        <taxon>Bacteroidia</taxon>
        <taxon>Bacteroidales</taxon>
        <taxon>Muribaculaceae</taxon>
        <taxon>Duncaniella</taxon>
    </lineage>
</organism>
<comment type="caution">
    <text evidence="2">The sequence shown here is derived from an EMBL/GenBank/DDBJ whole genome shotgun (WGS) entry which is preliminary data.</text>
</comment>
<dbReference type="InterPro" id="IPR026263">
    <property type="entry name" value="Alkaline_phosphatase_prok"/>
</dbReference>
<dbReference type="SUPFAM" id="SSF53649">
    <property type="entry name" value="Alkaline phosphatase-like"/>
    <property type="match status" value="1"/>
</dbReference>
<dbReference type="EMBL" id="SJSA01000001">
    <property type="protein sequence ID" value="TGG39948.1"/>
    <property type="molecule type" value="Genomic_DNA"/>
</dbReference>
<reference evidence="2 3" key="1">
    <citation type="submission" date="2019-02" db="EMBL/GenBank/DDBJ databases">
        <title>Isolation and identification of novel species under the genus Muribaculum.</title>
        <authorList>
            <person name="Miyake S."/>
            <person name="Ding Y."/>
            <person name="Low A."/>
            <person name="Soh M."/>
            <person name="Seedorf H."/>
        </authorList>
    </citation>
    <scope>NUCLEOTIDE SEQUENCE [LARGE SCALE GENOMIC DNA]</scope>
    <source>
        <strain evidence="2 3">TLL-A3</strain>
    </source>
</reference>
<sequence>MSKKRKDSSINARIVCALVASMVSIGVVAAPSHAKAPAPRPTLVVGIFVEGLTAEYVDLLRSNFGEDGFNRLLEQGVTVRNVDYGPGIDATAATAMLVSGAAPAVNGVPSASAWDMTTKREYPVLLDPSLAGSYTEQQLTPSPLLVSTLSDEVRISDGGLGQVHAIATDPQLAILMAGHAGNSCYWISDVTGKWTSSRHFRETPLPISRRNVGLTLNSRLDTMAWEPAVQLDRYPDLPEYKKLYPFRHTFPSRDTNRLKMFKASAMGNREVAQTAAEYISSLKLGSRGVTDMISVGADVTPYLYGREADNRIETMDAYIRLDRDIASIVKAVENGPGMANTLLFVAGTPAPSGGKRDEERWNIPTGQFSPRKAVSLLNMYLMALHGNGEWVSGYHNGFFYLNRALIKERDMSDTDIRRESAEFLARMSGVSDVYTIDDILARRAGDNPSALQRNISPNHAGDLLVMVNPGWEVTDGEEYSVQGETQTQLPVVRWQASTSPVYILSPQIDATEIVERIDARAIAPTVARILRIRSPNAASLPAVNL</sequence>
<accession>A0A4Z0V960</accession>
<evidence type="ECO:0000256" key="1">
    <source>
        <dbReference type="SAM" id="SignalP"/>
    </source>
</evidence>
<protein>
    <recommendedName>
        <fullName evidence="4">Alkaline phosphatase family protein</fullName>
    </recommendedName>
</protein>
<dbReference type="Gene3D" id="3.30.1360.150">
    <property type="match status" value="1"/>
</dbReference>
<dbReference type="InterPro" id="IPR017850">
    <property type="entry name" value="Alkaline_phosphatase_core_sf"/>
</dbReference>
<keyword evidence="1" id="KW-0732">Signal</keyword>
<keyword evidence="3" id="KW-1185">Reference proteome</keyword>
<feature type="chain" id="PRO_5021313242" description="Alkaline phosphatase family protein" evidence="1">
    <location>
        <begin position="30"/>
        <end position="545"/>
    </location>
</feature>
<dbReference type="Pfam" id="PF01663">
    <property type="entry name" value="Phosphodiest"/>
    <property type="match status" value="1"/>
</dbReference>
<evidence type="ECO:0000313" key="2">
    <source>
        <dbReference type="EMBL" id="TGG39948.1"/>
    </source>
</evidence>
<dbReference type="AlphaFoldDB" id="A0A4Z0V960"/>
<dbReference type="GeneID" id="82148993"/>
<dbReference type="GO" id="GO:0004035">
    <property type="term" value="F:alkaline phosphatase activity"/>
    <property type="evidence" value="ECO:0007669"/>
    <property type="project" value="InterPro"/>
</dbReference>
<feature type="signal peptide" evidence="1">
    <location>
        <begin position="1"/>
        <end position="29"/>
    </location>
</feature>
<name>A0A4Z0V960_9BACT</name>
<dbReference type="RefSeq" id="WP_135470898.1">
    <property type="nucleotide sequence ID" value="NZ_CASJDB010000061.1"/>
</dbReference>
<gene>
    <name evidence="2" type="ORF">EZ315_04250</name>
</gene>
<dbReference type="InterPro" id="IPR002591">
    <property type="entry name" value="Phosphodiest/P_Trfase"/>
</dbReference>
<dbReference type="PIRSF" id="PIRSF031924">
    <property type="entry name" value="Pi-irrepressible_AP"/>
    <property type="match status" value="1"/>
</dbReference>